<dbReference type="InterPro" id="IPR000073">
    <property type="entry name" value="AB_hydrolase_1"/>
</dbReference>
<evidence type="ECO:0000313" key="2">
    <source>
        <dbReference type="EMBL" id="WAH37509.1"/>
    </source>
</evidence>
<dbReference type="Gene3D" id="3.40.50.1820">
    <property type="entry name" value="alpha/beta hydrolase"/>
    <property type="match status" value="1"/>
</dbReference>
<proteinExistence type="predicted"/>
<dbReference type="EMBL" id="CP104064">
    <property type="protein sequence ID" value="WAH37509.1"/>
    <property type="molecule type" value="Genomic_DNA"/>
</dbReference>
<dbReference type="Pfam" id="PF12146">
    <property type="entry name" value="Hydrolase_4"/>
    <property type="match status" value="1"/>
</dbReference>
<dbReference type="Proteomes" id="UP001164803">
    <property type="component" value="Chromosome"/>
</dbReference>
<dbReference type="InterPro" id="IPR022742">
    <property type="entry name" value="Hydrolase_4"/>
</dbReference>
<evidence type="ECO:0000313" key="3">
    <source>
        <dbReference type="Proteomes" id="UP001164803"/>
    </source>
</evidence>
<name>A0ABY6Z423_9BACL</name>
<accession>A0ABY6Z423</accession>
<feature type="domain" description="Serine aminopeptidase S33" evidence="1">
    <location>
        <begin position="32"/>
        <end position="260"/>
    </location>
</feature>
<dbReference type="SUPFAM" id="SSF53474">
    <property type="entry name" value="alpha/beta-Hydrolases"/>
    <property type="match status" value="1"/>
</dbReference>
<evidence type="ECO:0000259" key="1">
    <source>
        <dbReference type="Pfam" id="PF12146"/>
    </source>
</evidence>
<dbReference type="RefSeq" id="WP_268045001.1">
    <property type="nucleotide sequence ID" value="NZ_CP104064.1"/>
</dbReference>
<reference evidence="2" key="1">
    <citation type="submission" date="2022-08" db="EMBL/GenBank/DDBJ databases">
        <title>Alicyclobacillus dauci DSM2870, complete genome.</title>
        <authorList>
            <person name="Wang Q."/>
            <person name="Cai R."/>
            <person name="Wang Z."/>
        </authorList>
    </citation>
    <scope>NUCLEOTIDE SEQUENCE</scope>
    <source>
        <strain evidence="2">DSM 28700</strain>
    </source>
</reference>
<keyword evidence="3" id="KW-1185">Reference proteome</keyword>
<dbReference type="PRINTS" id="PR00111">
    <property type="entry name" value="ABHYDROLASE"/>
</dbReference>
<sequence>MKYSHEQMTGRFQVNNQIELFYRSWIPTKTSLVLVFIHGAGQHSGLFMELGRYCSQCNIAFYALDLRGFGQSTGKRGHVYSYLEYLNDMDKFIGYIRHVHPGYPIFLFGHSFGGTLVVRYGQECTNSVDGVILSAPALRIRLKIPKHIYRICRYLSIVIPNVSIDLNKWCRFITNHQIGSAYKIVEDDIDPFCTHRFSIRWLSELSINGHHALKRVNNFRVAALCLCGRDDPFIDPNTVQEFHDAIPVEDKKYILFRGAHCLLRGDGKEIIYKNIVEWLHEHAHGVATAP</sequence>
<dbReference type="PANTHER" id="PTHR11614">
    <property type="entry name" value="PHOSPHOLIPASE-RELATED"/>
    <property type="match status" value="1"/>
</dbReference>
<gene>
    <name evidence="2" type="ORF">NZD86_02940</name>
</gene>
<dbReference type="InterPro" id="IPR051044">
    <property type="entry name" value="MAG_DAG_Lipase"/>
</dbReference>
<organism evidence="2 3">
    <name type="scientific">Alicyclobacillus dauci</name>
    <dbReference type="NCBI Taxonomy" id="1475485"/>
    <lineage>
        <taxon>Bacteria</taxon>
        <taxon>Bacillati</taxon>
        <taxon>Bacillota</taxon>
        <taxon>Bacilli</taxon>
        <taxon>Bacillales</taxon>
        <taxon>Alicyclobacillaceae</taxon>
        <taxon>Alicyclobacillus</taxon>
    </lineage>
</organism>
<protein>
    <submittedName>
        <fullName evidence="2">Lysophospholipase</fullName>
    </submittedName>
</protein>
<dbReference type="InterPro" id="IPR029058">
    <property type="entry name" value="AB_hydrolase_fold"/>
</dbReference>